<keyword evidence="5" id="KW-0408">Iron</keyword>
<dbReference type="SUPFAM" id="SSF48264">
    <property type="entry name" value="Cytochrome P450"/>
    <property type="match status" value="1"/>
</dbReference>
<evidence type="ECO:0000313" key="9">
    <source>
        <dbReference type="EMBL" id="CAI4214418.1"/>
    </source>
</evidence>
<dbReference type="Gene3D" id="1.10.630.10">
    <property type="entry name" value="Cytochrome P450"/>
    <property type="match status" value="1"/>
</dbReference>
<dbReference type="Pfam" id="PF00144">
    <property type="entry name" value="Beta-lactamase"/>
    <property type="match status" value="1"/>
</dbReference>
<protein>
    <recommendedName>
        <fullName evidence="11">Cytochrome P450</fullName>
    </recommendedName>
</protein>
<dbReference type="CDD" id="cd11030">
    <property type="entry name" value="CYP105-like"/>
    <property type="match status" value="1"/>
</dbReference>
<dbReference type="OrthoDB" id="3945418at2759"/>
<evidence type="ECO:0000256" key="6">
    <source>
        <dbReference type="ARBA" id="ARBA00023033"/>
    </source>
</evidence>
<keyword evidence="6" id="KW-0503">Monooxygenase</keyword>
<dbReference type="InterPro" id="IPR002397">
    <property type="entry name" value="Cyt_P450_B"/>
</dbReference>
<evidence type="ECO:0008006" key="11">
    <source>
        <dbReference type="Google" id="ProtNLM"/>
    </source>
</evidence>
<evidence type="ECO:0000256" key="1">
    <source>
        <dbReference type="ARBA" id="ARBA00010617"/>
    </source>
</evidence>
<dbReference type="InterPro" id="IPR058664">
    <property type="entry name" value="ARB_00930-like_C"/>
</dbReference>
<dbReference type="InterPro" id="IPR001128">
    <property type="entry name" value="Cyt_P450"/>
</dbReference>
<dbReference type="Proteomes" id="UP000838763">
    <property type="component" value="Unassembled WGS sequence"/>
</dbReference>
<dbReference type="Gene3D" id="3.40.710.10">
    <property type="entry name" value="DD-peptidase/beta-lactamase superfamily"/>
    <property type="match status" value="1"/>
</dbReference>
<dbReference type="InterPro" id="IPR012338">
    <property type="entry name" value="Beta-lactam/transpept-like"/>
</dbReference>
<sequence>MPRRIYNFYRVQDARSRTQLDNDGLWSESDLHLSFDWADLPVRSPRRNRLAAAFESHEDWDCDRPSPFISTYGDWNAAPDLTKSATFDDALRKLQDLLDSAIAGDINAGWEVPNTTISVAFVAKGQRVPGEPLWEYHHLAENTELGTRNLNRHAQYQIGSISKLITDAVLIRSNLNLDDPITNDYLMCDVAGLNLGCAKSQYIVGLKGAHPVSPPMQRPVYSNVAFTLLMYAVGAATDSTYTQVLYEYITGPLQMVNTYASPGLLNSSVVPPVNNSYGFWFGDATPGGGLVSTLSDLTSFVHHILDYTIFDTPMATPPEAVFPEYDPETETGGHTISIYTKDGAAYGYRARASIIDEYGVGLVILAAGDSKAVSIINDAMVATLIPAIEQASREQTQELGYVGTFSGCGATADAAFNITIAMDENSLILDSVSHNGSDIVHALREIFGVTYGTLIPNYKPGLILRLYPAGVEIEDETDDRNVVVREDWRFVWDVRREKSSDLPGQTVSAYDCLAWEAVDWVYYGSEAVDRIVFVKDPRTSEAVLLRGGNGRDAMYESSTLEPNTNPPPQIQALLLSHFHQNLLHHRNDPIRRASFPFLRASGPEPPAEFAKLRKTDPVSKVKLFNGVEAWLVTKYEDVCKVATDERLSKQRTRPGFPELSLGGVAAAKNKPTFVDMDAPDHMNQRGMVEPIFIQEHIETLKPYIQKTADQLLDAMIQGGCDKPVDLVEKFALPLPSYVIYTLLGVPFEDLAYLTTQNAIRTNGSSTALEASNANKELLDYLAKLVDLRSAEPKDDIISKLAIEQVKPGTIEKSDAVQIAFLLLVAGNATMVNMIALGVVELLKHPDQLKELIQKPELAKNFVSELCRYHTASAMAMKRVAKVDIELGGKHIKAGEGIIASNQSGNRDEDVFPNPDMFDMHREFKADGLGFGFGPHRCVAEWLARAEMESVFSTLFQRLPNLHLAVPFEQVAYSPLTKDVGITELPVVW</sequence>
<dbReference type="PROSITE" id="PS00086">
    <property type="entry name" value="CYTOCHROME_P450"/>
    <property type="match status" value="1"/>
</dbReference>
<keyword evidence="3" id="KW-0479">Metal-binding</keyword>
<dbReference type="InterPro" id="IPR001466">
    <property type="entry name" value="Beta-lactam-related"/>
</dbReference>
<evidence type="ECO:0000259" key="7">
    <source>
        <dbReference type="Pfam" id="PF00144"/>
    </source>
</evidence>
<organism evidence="9 10">
    <name type="scientific">Parascedosporium putredinis</name>
    <dbReference type="NCBI Taxonomy" id="1442378"/>
    <lineage>
        <taxon>Eukaryota</taxon>
        <taxon>Fungi</taxon>
        <taxon>Dikarya</taxon>
        <taxon>Ascomycota</taxon>
        <taxon>Pezizomycotina</taxon>
        <taxon>Sordariomycetes</taxon>
        <taxon>Hypocreomycetidae</taxon>
        <taxon>Microascales</taxon>
        <taxon>Microascaceae</taxon>
        <taxon>Parascedosporium</taxon>
    </lineage>
</organism>
<evidence type="ECO:0000256" key="5">
    <source>
        <dbReference type="ARBA" id="ARBA00023004"/>
    </source>
</evidence>
<comment type="similarity">
    <text evidence="1">Belongs to the cytochrome P450 family.</text>
</comment>
<evidence type="ECO:0000313" key="10">
    <source>
        <dbReference type="Proteomes" id="UP000838763"/>
    </source>
</evidence>
<dbReference type="EMBL" id="CALLCH030000011">
    <property type="protein sequence ID" value="CAI4214418.1"/>
    <property type="molecule type" value="Genomic_DNA"/>
</dbReference>
<name>A0A9P1H1U6_9PEZI</name>
<proteinExistence type="inferred from homology"/>
<dbReference type="GO" id="GO:0004497">
    <property type="term" value="F:monooxygenase activity"/>
    <property type="evidence" value="ECO:0007669"/>
    <property type="project" value="UniProtKB-KW"/>
</dbReference>
<dbReference type="PANTHER" id="PTHR46696:SF6">
    <property type="entry name" value="P450, PUTATIVE (EUROFUNG)-RELATED"/>
    <property type="match status" value="1"/>
</dbReference>
<dbReference type="Pfam" id="PF26335">
    <property type="entry name" value="ARB_00930_C"/>
    <property type="match status" value="1"/>
</dbReference>
<dbReference type="GO" id="GO:0005506">
    <property type="term" value="F:iron ion binding"/>
    <property type="evidence" value="ECO:0007669"/>
    <property type="project" value="InterPro"/>
</dbReference>
<dbReference type="PANTHER" id="PTHR46696">
    <property type="entry name" value="P450, PUTATIVE (EUROFUNG)-RELATED"/>
    <property type="match status" value="1"/>
</dbReference>
<dbReference type="GO" id="GO:0020037">
    <property type="term" value="F:heme binding"/>
    <property type="evidence" value="ECO:0007669"/>
    <property type="project" value="InterPro"/>
</dbReference>
<evidence type="ECO:0000256" key="3">
    <source>
        <dbReference type="ARBA" id="ARBA00022723"/>
    </source>
</evidence>
<evidence type="ECO:0000256" key="2">
    <source>
        <dbReference type="ARBA" id="ARBA00022617"/>
    </source>
</evidence>
<dbReference type="InterPro" id="IPR017972">
    <property type="entry name" value="Cyt_P450_CS"/>
</dbReference>
<keyword evidence="2" id="KW-0349">Heme</keyword>
<dbReference type="FunFam" id="1.10.630.10:FF:000018">
    <property type="entry name" value="Cytochrome P450 monooxygenase"/>
    <property type="match status" value="1"/>
</dbReference>
<reference evidence="9" key="1">
    <citation type="submission" date="2022-11" db="EMBL/GenBank/DDBJ databases">
        <authorList>
            <person name="Scott C."/>
            <person name="Bruce N."/>
        </authorList>
    </citation>
    <scope>NUCLEOTIDE SEQUENCE</scope>
</reference>
<feature type="domain" description="Beta-lactamase-related" evidence="7">
    <location>
        <begin position="148"/>
        <end position="372"/>
    </location>
</feature>
<dbReference type="InterPro" id="IPR036396">
    <property type="entry name" value="Cyt_P450_sf"/>
</dbReference>
<dbReference type="PRINTS" id="PR00359">
    <property type="entry name" value="BP450"/>
</dbReference>
<feature type="domain" description="Beta-lactamase-like ARB-00930-like C-terminal" evidence="8">
    <location>
        <begin position="398"/>
        <end position="537"/>
    </location>
</feature>
<dbReference type="GO" id="GO:0016705">
    <property type="term" value="F:oxidoreductase activity, acting on paired donors, with incorporation or reduction of molecular oxygen"/>
    <property type="evidence" value="ECO:0007669"/>
    <property type="project" value="InterPro"/>
</dbReference>
<accession>A0A9P1H1U6</accession>
<evidence type="ECO:0000259" key="8">
    <source>
        <dbReference type="Pfam" id="PF26335"/>
    </source>
</evidence>
<dbReference type="Pfam" id="PF00067">
    <property type="entry name" value="p450"/>
    <property type="match status" value="1"/>
</dbReference>
<dbReference type="SUPFAM" id="SSF56601">
    <property type="entry name" value="beta-lactamase/transpeptidase-like"/>
    <property type="match status" value="1"/>
</dbReference>
<keyword evidence="4" id="KW-0560">Oxidoreductase</keyword>
<gene>
    <name evidence="9" type="ORF">PPNO1_LOCUS4149</name>
</gene>
<keyword evidence="10" id="KW-1185">Reference proteome</keyword>
<evidence type="ECO:0000256" key="4">
    <source>
        <dbReference type="ARBA" id="ARBA00023002"/>
    </source>
</evidence>
<dbReference type="AlphaFoldDB" id="A0A9P1H1U6"/>
<comment type="caution">
    <text evidence="9">The sequence shown here is derived from an EMBL/GenBank/DDBJ whole genome shotgun (WGS) entry which is preliminary data.</text>
</comment>